<dbReference type="AlphaFoldDB" id="A0A8J3J4F2"/>
<dbReference type="Proteomes" id="UP000612808">
    <property type="component" value="Unassembled WGS sequence"/>
</dbReference>
<sequence>MQDSPEPAALTAVRRRAESDPTVVGLLLTGSAARTGMATEHSDVDVYVVVAEPSPAWRTVHSPAIDVAVLTLDAVRSIPDDPTDWWGRYSYADARILLDRTDGELPALVRRQTTLTDAEVRRVLITYLDGWLNFAYRSLKSHRDGRPFEATLDAVESLPWVLPVVFALHHRVRPYNKYLRWELARRPLDGGWIDGDTLVGLVERIVRDGDPGAQRALYALVEPQARRAGFGDVVDAWGAELSLFR</sequence>
<reference evidence="1" key="1">
    <citation type="submission" date="2021-01" db="EMBL/GenBank/DDBJ databases">
        <title>Whole genome shotgun sequence of Actinocatenispora rupis NBRC 107355.</title>
        <authorList>
            <person name="Komaki H."/>
            <person name="Tamura T."/>
        </authorList>
    </citation>
    <scope>NUCLEOTIDE SEQUENCE</scope>
    <source>
        <strain evidence="1">NBRC 107355</strain>
    </source>
</reference>
<evidence type="ECO:0000313" key="2">
    <source>
        <dbReference type="Proteomes" id="UP000612808"/>
    </source>
</evidence>
<protein>
    <recommendedName>
        <fullName evidence="3">Nucleotidyltransferase domain-containing protein</fullName>
    </recommendedName>
</protein>
<dbReference type="RefSeq" id="WP_203654994.1">
    <property type="nucleotide sequence ID" value="NZ_BAAAZM010000002.1"/>
</dbReference>
<keyword evidence="2" id="KW-1185">Reference proteome</keyword>
<name>A0A8J3J4F2_9ACTN</name>
<proteinExistence type="predicted"/>
<dbReference type="InterPro" id="IPR043519">
    <property type="entry name" value="NT_sf"/>
</dbReference>
<accession>A0A8J3J4F2</accession>
<evidence type="ECO:0000313" key="1">
    <source>
        <dbReference type="EMBL" id="GID09939.1"/>
    </source>
</evidence>
<comment type="caution">
    <text evidence="1">The sequence shown here is derived from an EMBL/GenBank/DDBJ whole genome shotgun (WGS) entry which is preliminary data.</text>
</comment>
<dbReference type="SUPFAM" id="SSF81301">
    <property type="entry name" value="Nucleotidyltransferase"/>
    <property type="match status" value="1"/>
</dbReference>
<dbReference type="Gene3D" id="3.30.460.10">
    <property type="entry name" value="Beta Polymerase, domain 2"/>
    <property type="match status" value="1"/>
</dbReference>
<organism evidence="1 2">
    <name type="scientific">Actinocatenispora rupis</name>
    <dbReference type="NCBI Taxonomy" id="519421"/>
    <lineage>
        <taxon>Bacteria</taxon>
        <taxon>Bacillati</taxon>
        <taxon>Actinomycetota</taxon>
        <taxon>Actinomycetes</taxon>
        <taxon>Micromonosporales</taxon>
        <taxon>Micromonosporaceae</taxon>
        <taxon>Actinocatenispora</taxon>
    </lineage>
</organism>
<dbReference type="EMBL" id="BOMB01000004">
    <property type="protein sequence ID" value="GID09939.1"/>
    <property type="molecule type" value="Genomic_DNA"/>
</dbReference>
<gene>
    <name evidence="1" type="ORF">Aru02nite_08280</name>
</gene>
<evidence type="ECO:0008006" key="3">
    <source>
        <dbReference type="Google" id="ProtNLM"/>
    </source>
</evidence>